<comment type="caution">
    <text evidence="3">The sequence shown here is derived from an EMBL/GenBank/DDBJ whole genome shotgun (WGS) entry which is preliminary data.</text>
</comment>
<keyword evidence="2" id="KW-0812">Transmembrane</keyword>
<keyword evidence="4" id="KW-1185">Reference proteome</keyword>
<dbReference type="EMBL" id="LRGB01000687">
    <property type="protein sequence ID" value="KZS16892.1"/>
    <property type="molecule type" value="Genomic_DNA"/>
</dbReference>
<keyword evidence="2" id="KW-0472">Membrane</keyword>
<evidence type="ECO:0000313" key="3">
    <source>
        <dbReference type="EMBL" id="KZS16892.1"/>
    </source>
</evidence>
<dbReference type="AlphaFoldDB" id="A0A162CKE9"/>
<organism evidence="3 4">
    <name type="scientific">Daphnia magna</name>
    <dbReference type="NCBI Taxonomy" id="35525"/>
    <lineage>
        <taxon>Eukaryota</taxon>
        <taxon>Metazoa</taxon>
        <taxon>Ecdysozoa</taxon>
        <taxon>Arthropoda</taxon>
        <taxon>Crustacea</taxon>
        <taxon>Branchiopoda</taxon>
        <taxon>Diplostraca</taxon>
        <taxon>Cladocera</taxon>
        <taxon>Anomopoda</taxon>
        <taxon>Daphniidae</taxon>
        <taxon>Daphnia</taxon>
    </lineage>
</organism>
<feature type="compositionally biased region" description="Polar residues" evidence="1">
    <location>
        <begin position="214"/>
        <end position="229"/>
    </location>
</feature>
<sequence>MSYADHLLSPNTKLLCFDMKSVLVTFSLLSLLVVCDAWFLNLKSDKKDKLGKVTLEPNTRKVILVARKVYVPMYVSDDTTTSDMSGRLLPVSPVLATPGAVMGGQQQPFDYSSMYYQPPVVAYSMSGPASGDVSAAYVAPSAYAAPVPVPVNVDAAMQPYAFYPGGYGAAGPQYVQYTSAASAPETWVMQYPGGEAVPAGLYPPTEAKGDAVTQEVTASAQPTETNPNV</sequence>
<name>A0A162CKE9_9CRUS</name>
<reference evidence="3 4" key="1">
    <citation type="submission" date="2016-03" db="EMBL/GenBank/DDBJ databases">
        <title>EvidentialGene: Evidence-directed Construction of Genes on Genomes.</title>
        <authorList>
            <person name="Gilbert D.G."/>
            <person name="Choi J.-H."/>
            <person name="Mockaitis K."/>
            <person name="Colbourne J."/>
            <person name="Pfrender M."/>
        </authorList>
    </citation>
    <scope>NUCLEOTIDE SEQUENCE [LARGE SCALE GENOMIC DNA]</scope>
    <source>
        <strain evidence="3 4">Xinb3</strain>
        <tissue evidence="3">Complete organism</tissue>
    </source>
</reference>
<evidence type="ECO:0000256" key="2">
    <source>
        <dbReference type="SAM" id="Phobius"/>
    </source>
</evidence>
<accession>A0A162CKE9</accession>
<feature type="region of interest" description="Disordered" evidence="1">
    <location>
        <begin position="203"/>
        <end position="229"/>
    </location>
</feature>
<dbReference type="Proteomes" id="UP000076858">
    <property type="component" value="Unassembled WGS sequence"/>
</dbReference>
<evidence type="ECO:0000313" key="4">
    <source>
        <dbReference type="Proteomes" id="UP000076858"/>
    </source>
</evidence>
<dbReference type="OrthoDB" id="6369862at2759"/>
<protein>
    <submittedName>
        <fullName evidence="3">Uncharacterized protein</fullName>
    </submittedName>
</protein>
<feature type="transmembrane region" description="Helical" evidence="2">
    <location>
        <begin position="20"/>
        <end position="40"/>
    </location>
</feature>
<proteinExistence type="predicted"/>
<evidence type="ECO:0000256" key="1">
    <source>
        <dbReference type="SAM" id="MobiDB-lite"/>
    </source>
</evidence>
<keyword evidence="2" id="KW-1133">Transmembrane helix</keyword>
<gene>
    <name evidence="3" type="ORF">APZ42_017517</name>
</gene>